<dbReference type="AlphaFoldDB" id="A0A2W5QVD6"/>
<name>A0A2W5QVD6_ANCNO</name>
<reference evidence="4 5" key="1">
    <citation type="submission" date="2017-08" db="EMBL/GenBank/DDBJ databases">
        <title>Infants hospitalized years apart are colonized by the same room-sourced microbial strains.</title>
        <authorList>
            <person name="Brooks B."/>
            <person name="Olm M.R."/>
            <person name="Firek B.A."/>
            <person name="Baker R."/>
            <person name="Thomas B.C."/>
            <person name="Morowitz M.J."/>
            <person name="Banfield J.F."/>
        </authorList>
    </citation>
    <scope>NUCLEOTIDE SEQUENCE [LARGE SCALE GENOMIC DNA]</scope>
    <source>
        <strain evidence="4">S2_005_001_R2_27</strain>
    </source>
</reference>
<dbReference type="GO" id="GO:0016491">
    <property type="term" value="F:oxidoreductase activity"/>
    <property type="evidence" value="ECO:0007669"/>
    <property type="project" value="UniProtKB-KW"/>
</dbReference>
<evidence type="ECO:0000256" key="1">
    <source>
        <dbReference type="ARBA" id="ARBA00006484"/>
    </source>
</evidence>
<evidence type="ECO:0000256" key="3">
    <source>
        <dbReference type="RuleBase" id="RU000363"/>
    </source>
</evidence>
<gene>
    <name evidence="4" type="ORF">DI549_14840</name>
</gene>
<evidence type="ECO:0000313" key="5">
    <source>
        <dbReference type="Proteomes" id="UP000248887"/>
    </source>
</evidence>
<comment type="similarity">
    <text evidence="1 3">Belongs to the short-chain dehydrogenases/reductases (SDR) family.</text>
</comment>
<dbReference type="CDD" id="cd05233">
    <property type="entry name" value="SDR_c"/>
    <property type="match status" value="1"/>
</dbReference>
<dbReference type="Gene3D" id="3.40.50.720">
    <property type="entry name" value="NAD(P)-binding Rossmann-like Domain"/>
    <property type="match status" value="1"/>
</dbReference>
<dbReference type="PANTHER" id="PTHR43639">
    <property type="entry name" value="OXIDOREDUCTASE, SHORT-CHAIN DEHYDROGENASE/REDUCTASE FAMILY (AFU_ORTHOLOGUE AFUA_5G02870)"/>
    <property type="match status" value="1"/>
</dbReference>
<dbReference type="SUPFAM" id="SSF51735">
    <property type="entry name" value="NAD(P)-binding Rossmann-fold domains"/>
    <property type="match status" value="1"/>
</dbReference>
<dbReference type="FunFam" id="3.40.50.720:FF:000084">
    <property type="entry name" value="Short-chain dehydrogenase reductase"/>
    <property type="match status" value="1"/>
</dbReference>
<accession>A0A2W5QVD6</accession>
<dbReference type="PRINTS" id="PR00080">
    <property type="entry name" value="SDRFAMILY"/>
</dbReference>
<dbReference type="EMBL" id="QFQD01000050">
    <property type="protein sequence ID" value="PZQ81198.1"/>
    <property type="molecule type" value="Genomic_DNA"/>
</dbReference>
<dbReference type="InterPro" id="IPR002347">
    <property type="entry name" value="SDR_fam"/>
</dbReference>
<evidence type="ECO:0000256" key="2">
    <source>
        <dbReference type="ARBA" id="ARBA00023002"/>
    </source>
</evidence>
<dbReference type="PROSITE" id="PS00061">
    <property type="entry name" value="ADH_SHORT"/>
    <property type="match status" value="1"/>
</dbReference>
<keyword evidence="2" id="KW-0560">Oxidoreductase</keyword>
<sequence length="255" mass="26092">MELTGKIAVVTGGSQGIGAAIARQLAADGAMVGIIASSDVGKAKAVVAEIEAKGGKAFAEAANVTDVAGVQALVERVIAKYGRIDILINSAGVFYPTPVTEGADIPAAHRMIDINLNGTFNVIAAVAPHMKKTGGKIVNIASCAGVMGLKAYSVYCATKAAIIMLSRSLAIELAPFDINVNAIAPGNTATPMNEDIRTKPELAGFLTAMAERTPSGQTYSEPQDMANLVSFLVSSKSRAIHGATVLADEGFSAGM</sequence>
<comment type="caution">
    <text evidence="4">The sequence shown here is derived from an EMBL/GenBank/DDBJ whole genome shotgun (WGS) entry which is preliminary data.</text>
</comment>
<dbReference type="Pfam" id="PF00106">
    <property type="entry name" value="adh_short"/>
    <property type="match status" value="1"/>
</dbReference>
<dbReference type="PRINTS" id="PR00081">
    <property type="entry name" value="GDHRDH"/>
</dbReference>
<dbReference type="PANTHER" id="PTHR43639:SF9">
    <property type="entry name" value="BLL5898 PROTEIN"/>
    <property type="match status" value="1"/>
</dbReference>
<proteinExistence type="inferred from homology"/>
<dbReference type="InterPro" id="IPR020904">
    <property type="entry name" value="Sc_DH/Rdtase_CS"/>
</dbReference>
<protein>
    <submittedName>
        <fullName evidence="4">Short-chain dehydrogenase</fullName>
    </submittedName>
</protein>
<organism evidence="4 5">
    <name type="scientific">Ancylobacter novellus</name>
    <name type="common">Thiobacillus novellus</name>
    <dbReference type="NCBI Taxonomy" id="921"/>
    <lineage>
        <taxon>Bacteria</taxon>
        <taxon>Pseudomonadati</taxon>
        <taxon>Pseudomonadota</taxon>
        <taxon>Alphaproteobacteria</taxon>
        <taxon>Hyphomicrobiales</taxon>
        <taxon>Xanthobacteraceae</taxon>
        <taxon>Ancylobacter</taxon>
    </lineage>
</organism>
<dbReference type="InterPro" id="IPR036291">
    <property type="entry name" value="NAD(P)-bd_dom_sf"/>
</dbReference>
<evidence type="ECO:0000313" key="4">
    <source>
        <dbReference type="EMBL" id="PZQ81198.1"/>
    </source>
</evidence>
<dbReference type="Proteomes" id="UP000248887">
    <property type="component" value="Unassembled WGS sequence"/>
</dbReference>